<gene>
    <name evidence="2" type="ORF">N781_05185</name>
</gene>
<evidence type="ECO:0000256" key="1">
    <source>
        <dbReference type="SAM" id="Coils"/>
    </source>
</evidence>
<evidence type="ECO:0000313" key="2">
    <source>
        <dbReference type="EMBL" id="KGX91170.1"/>
    </source>
</evidence>
<comment type="caution">
    <text evidence="2">The sequence shown here is derived from an EMBL/GenBank/DDBJ whole genome shotgun (WGS) entry which is preliminary data.</text>
</comment>
<name>A0A0A5GJ42_9BACI</name>
<protein>
    <submittedName>
        <fullName evidence="2">Uncharacterized protein</fullName>
    </submittedName>
</protein>
<keyword evidence="1" id="KW-0175">Coiled coil</keyword>
<dbReference type="RefSeq" id="WP_026800941.1">
    <property type="nucleotide sequence ID" value="NZ_AULI01000011.1"/>
</dbReference>
<feature type="coiled-coil region" evidence="1">
    <location>
        <begin position="4"/>
        <end position="45"/>
    </location>
</feature>
<dbReference type="OrthoDB" id="2974398at2"/>
<sequence>MSNYDVLEEKVRKLEQEVEEKRKDVSELKVQKETMIYKLEQIEKQLDEIATTVQKDLGWRGFFIDFVKMAAQVAALLAAGKLFL</sequence>
<dbReference type="AlphaFoldDB" id="A0A0A5GJ42"/>
<reference evidence="2 3" key="1">
    <citation type="submission" date="2013-08" db="EMBL/GenBank/DDBJ databases">
        <authorList>
            <person name="Huang J."/>
            <person name="Wang G."/>
        </authorList>
    </citation>
    <scope>NUCLEOTIDE SEQUENCE [LARGE SCALE GENOMIC DNA]</scope>
    <source>
        <strain evidence="2 3">JSM 076056</strain>
    </source>
</reference>
<dbReference type="EMBL" id="AVPE01000011">
    <property type="protein sequence ID" value="KGX91170.1"/>
    <property type="molecule type" value="Genomic_DNA"/>
</dbReference>
<accession>A0A0A5GJ42</accession>
<dbReference type="STRING" id="1385510.GCA_000425205_02620"/>
<keyword evidence="3" id="KW-1185">Reference proteome</keyword>
<proteinExistence type="predicted"/>
<dbReference type="Proteomes" id="UP000030528">
    <property type="component" value="Unassembled WGS sequence"/>
</dbReference>
<evidence type="ECO:0000313" key="3">
    <source>
        <dbReference type="Proteomes" id="UP000030528"/>
    </source>
</evidence>
<organism evidence="2 3">
    <name type="scientific">Pontibacillus halophilus JSM 076056 = DSM 19796</name>
    <dbReference type="NCBI Taxonomy" id="1385510"/>
    <lineage>
        <taxon>Bacteria</taxon>
        <taxon>Bacillati</taxon>
        <taxon>Bacillota</taxon>
        <taxon>Bacilli</taxon>
        <taxon>Bacillales</taxon>
        <taxon>Bacillaceae</taxon>
        <taxon>Pontibacillus</taxon>
    </lineage>
</organism>